<evidence type="ECO:0000259" key="11">
    <source>
        <dbReference type="PROSITE" id="PS50206"/>
    </source>
</evidence>
<protein>
    <recommendedName>
        <fullName evidence="9">M-phase inducer phosphatase</fullName>
        <ecNumber evidence="9">3.1.3.48</ecNumber>
    </recommendedName>
</protein>
<dbReference type="PANTHER" id="PTHR10828:SF64">
    <property type="entry name" value="M-PHASE INDUCER PHOSPHATASE 3"/>
    <property type="match status" value="1"/>
</dbReference>
<dbReference type="PRINTS" id="PR00716">
    <property type="entry name" value="MPIPHPHTASE"/>
</dbReference>
<keyword evidence="2 9" id="KW-0132">Cell division</keyword>
<dbReference type="PANTHER" id="PTHR10828">
    <property type="entry name" value="M-PHASE INDUCER PHOSPHATASE DUAL SPECIFICITY PHOSPHATASE CDC25"/>
    <property type="match status" value="1"/>
</dbReference>
<dbReference type="GO" id="GO:0004725">
    <property type="term" value="F:protein tyrosine phosphatase activity"/>
    <property type="evidence" value="ECO:0007669"/>
    <property type="project" value="UniProtKB-UniRule"/>
</dbReference>
<feature type="region of interest" description="Disordered" evidence="10">
    <location>
        <begin position="1"/>
        <end position="21"/>
    </location>
</feature>
<sequence length="406" mass="45383">MSAELTSCTREEGSPGTGPSFRFHQRKILNLLLERDASFTICRDLPGTPVDKLFGDSANQSSLSGGTPKCCLDLSNLSSGEMSATQLTAPADLDGTGLLDSSGSQEIQLAQRNQHKHLIKCSPGRPLCSTPKALDHGNKNKDAICSSSTNKENENNTLKPLECWAPRNLKFPKKSGGPYMSPLSLLGLGLKKTVSLCDINATQMLEEASNQGYLTGDFSKVCALPTVSGRHQDLKYISPETVAALLLGKFQGLIEKFYIIDCRYPYEYLGGHIQGALNLFSREELCNFFLKMPIVPLDTQKRIIIVFHCEFSSERGPRMCRSLREEDRALNQYPALYYPELYILKGGYRDFFPDYTVLCEPQSYCPMHHQDHKAELLRCRSQSKAWEGKRQLQEQIALLVKDVNLR</sequence>
<comment type="similarity">
    <text evidence="1 9">Belongs to the MPI phosphatase family.</text>
</comment>
<evidence type="ECO:0000256" key="8">
    <source>
        <dbReference type="ARBA" id="ARBA00051341"/>
    </source>
</evidence>
<dbReference type="GO" id="GO:0005737">
    <property type="term" value="C:cytoplasm"/>
    <property type="evidence" value="ECO:0007669"/>
    <property type="project" value="TreeGrafter"/>
</dbReference>
<dbReference type="VEuPathDB" id="HostDB:GeneID_118658931"/>
<dbReference type="SUPFAM" id="SSF52821">
    <property type="entry name" value="Rhodanese/Cell cycle control phosphatase"/>
    <property type="match status" value="1"/>
</dbReference>
<dbReference type="InterPro" id="IPR000751">
    <property type="entry name" value="MPI_Phosphatase"/>
</dbReference>
<evidence type="ECO:0000256" key="5">
    <source>
        <dbReference type="ARBA" id="ARBA00022912"/>
    </source>
</evidence>
<dbReference type="GO" id="GO:0051301">
    <property type="term" value="P:cell division"/>
    <property type="evidence" value="ECO:0007669"/>
    <property type="project" value="UniProtKB-UniRule"/>
</dbReference>
<evidence type="ECO:0000256" key="6">
    <source>
        <dbReference type="ARBA" id="ARBA00023306"/>
    </source>
</evidence>
<comment type="catalytic activity">
    <reaction evidence="8">
        <text>O-phospho-L-tyrosyl-[protein] + H2O = L-tyrosyl-[protein] + phosphate</text>
        <dbReference type="Rhea" id="RHEA:10684"/>
        <dbReference type="Rhea" id="RHEA-COMP:10136"/>
        <dbReference type="Rhea" id="RHEA-COMP:20101"/>
        <dbReference type="ChEBI" id="CHEBI:15377"/>
        <dbReference type="ChEBI" id="CHEBI:43474"/>
        <dbReference type="ChEBI" id="CHEBI:46858"/>
        <dbReference type="ChEBI" id="CHEBI:61978"/>
        <dbReference type="EC" id="3.1.3.48"/>
    </reaction>
    <physiologicalReaction direction="left-to-right" evidence="8">
        <dbReference type="Rhea" id="RHEA:10685"/>
    </physiologicalReaction>
</comment>
<evidence type="ECO:0000256" key="1">
    <source>
        <dbReference type="ARBA" id="ARBA00011065"/>
    </source>
</evidence>
<dbReference type="PROSITE" id="PS50206">
    <property type="entry name" value="RHODANESE_3"/>
    <property type="match status" value="1"/>
</dbReference>
<dbReference type="Pfam" id="PF00581">
    <property type="entry name" value="Rhodanese"/>
    <property type="match status" value="1"/>
</dbReference>
<feature type="domain" description="Rhodanese" evidence="11">
    <location>
        <begin position="253"/>
        <end position="360"/>
    </location>
</feature>
<evidence type="ECO:0000256" key="9">
    <source>
        <dbReference type="RuleBase" id="RU368028"/>
    </source>
</evidence>
<dbReference type="FunFam" id="3.40.250.10:FF:000004">
    <property type="entry name" value="M-phase inducer phosphatase 1 isoform X1"/>
    <property type="match status" value="1"/>
</dbReference>
<evidence type="ECO:0000256" key="2">
    <source>
        <dbReference type="ARBA" id="ARBA00022618"/>
    </source>
</evidence>
<keyword evidence="3 9" id="KW-0498">Mitosis</keyword>
<dbReference type="GO" id="GO:0010971">
    <property type="term" value="P:positive regulation of G2/M transition of mitotic cell cycle"/>
    <property type="evidence" value="ECO:0007669"/>
    <property type="project" value="TreeGrafter"/>
</dbReference>
<dbReference type="GO" id="GO:0000086">
    <property type="term" value="P:G2/M transition of mitotic cell cycle"/>
    <property type="evidence" value="ECO:0007669"/>
    <property type="project" value="TreeGrafter"/>
</dbReference>
<gene>
    <name evidence="12" type="ORF">mMyoMyo1_002489</name>
</gene>
<reference evidence="12 13" key="1">
    <citation type="journal article" date="2020" name="Nature">
        <title>Six reference-quality genomes reveal evolution of bat adaptations.</title>
        <authorList>
            <person name="Jebb D."/>
            <person name="Huang Z."/>
            <person name="Pippel M."/>
            <person name="Hughes G.M."/>
            <person name="Lavrichenko K."/>
            <person name="Devanna P."/>
            <person name="Winkler S."/>
            <person name="Jermiin L.S."/>
            <person name="Skirmuntt E.C."/>
            <person name="Katzourakis A."/>
            <person name="Burkitt-Gray L."/>
            <person name="Ray D.A."/>
            <person name="Sullivan K.A.M."/>
            <person name="Roscito J.G."/>
            <person name="Kirilenko B.M."/>
            <person name="Davalos L.M."/>
            <person name="Corthals A.P."/>
            <person name="Power M.L."/>
            <person name="Jones G."/>
            <person name="Ransome R.D."/>
            <person name="Dechmann D.K.N."/>
            <person name="Locatelli A.G."/>
            <person name="Puechmaille S.J."/>
            <person name="Fedrigo O."/>
            <person name="Jarvis E.D."/>
            <person name="Hiller M."/>
            <person name="Vernes S.C."/>
            <person name="Myers E.W."/>
            <person name="Teeling E.C."/>
        </authorList>
    </citation>
    <scope>NUCLEOTIDE SEQUENCE [LARGE SCALE GENOMIC DNA]</scope>
    <source>
        <strain evidence="12">MMyoMyo1</strain>
        <tissue evidence="12">Flight muscle</tissue>
    </source>
</reference>
<accession>A0A7J7XEE2</accession>
<organism evidence="12 13">
    <name type="scientific">Myotis myotis</name>
    <name type="common">Greater mouse-eared bat</name>
    <name type="synonym">Vespertilio myotis</name>
    <dbReference type="NCBI Taxonomy" id="51298"/>
    <lineage>
        <taxon>Eukaryota</taxon>
        <taxon>Metazoa</taxon>
        <taxon>Chordata</taxon>
        <taxon>Craniata</taxon>
        <taxon>Vertebrata</taxon>
        <taxon>Euteleostomi</taxon>
        <taxon>Mammalia</taxon>
        <taxon>Eutheria</taxon>
        <taxon>Laurasiatheria</taxon>
        <taxon>Chiroptera</taxon>
        <taxon>Yangochiroptera</taxon>
        <taxon>Vespertilionidae</taxon>
        <taxon>Myotis</taxon>
    </lineage>
</organism>
<dbReference type="CDD" id="cd01530">
    <property type="entry name" value="Cdc25"/>
    <property type="match status" value="1"/>
</dbReference>
<dbReference type="GO" id="GO:0110032">
    <property type="term" value="P:positive regulation of G2/MI transition of meiotic cell cycle"/>
    <property type="evidence" value="ECO:0007669"/>
    <property type="project" value="TreeGrafter"/>
</dbReference>
<keyword evidence="5 9" id="KW-0904">Protein phosphatase</keyword>
<dbReference type="Gene3D" id="3.40.250.10">
    <property type="entry name" value="Rhodanese-like domain"/>
    <property type="match status" value="1"/>
</dbReference>
<dbReference type="EMBL" id="JABWUV010000006">
    <property type="protein sequence ID" value="KAF6348024.1"/>
    <property type="molecule type" value="Genomic_DNA"/>
</dbReference>
<evidence type="ECO:0000313" key="12">
    <source>
        <dbReference type="EMBL" id="KAF6348024.1"/>
    </source>
</evidence>
<dbReference type="EC" id="3.1.3.48" evidence="9"/>
<dbReference type="GO" id="GO:0005634">
    <property type="term" value="C:nucleus"/>
    <property type="evidence" value="ECO:0007669"/>
    <property type="project" value="TreeGrafter"/>
</dbReference>
<keyword evidence="13" id="KW-1185">Reference proteome</keyword>
<evidence type="ECO:0000313" key="13">
    <source>
        <dbReference type="Proteomes" id="UP000527355"/>
    </source>
</evidence>
<proteinExistence type="inferred from homology"/>
<comment type="caution">
    <text evidence="12">The sequence shown here is derived from an EMBL/GenBank/DDBJ whole genome shotgun (WGS) entry which is preliminary data.</text>
</comment>
<comment type="function">
    <text evidence="9">Tyrosine protein phosphatase which functions as a dosage-dependent inducer of mitotic progression.</text>
</comment>
<dbReference type="AlphaFoldDB" id="A0A7J7XEE2"/>
<keyword evidence="4 9" id="KW-0378">Hydrolase</keyword>
<evidence type="ECO:0000256" key="7">
    <source>
        <dbReference type="ARBA" id="ARBA00046004"/>
    </source>
</evidence>
<keyword evidence="6 9" id="KW-0131">Cell cycle</keyword>
<dbReference type="InterPro" id="IPR036873">
    <property type="entry name" value="Rhodanese-like_dom_sf"/>
</dbReference>
<dbReference type="Proteomes" id="UP000527355">
    <property type="component" value="Unassembled WGS sequence"/>
</dbReference>
<evidence type="ECO:0000256" key="3">
    <source>
        <dbReference type="ARBA" id="ARBA00022776"/>
    </source>
</evidence>
<name>A0A7J7XEE2_MYOMY</name>
<dbReference type="SMART" id="SM00450">
    <property type="entry name" value="RHOD"/>
    <property type="match status" value="1"/>
</dbReference>
<dbReference type="InterPro" id="IPR001763">
    <property type="entry name" value="Rhodanese-like_dom"/>
</dbReference>
<evidence type="ECO:0000256" key="4">
    <source>
        <dbReference type="ARBA" id="ARBA00022801"/>
    </source>
</evidence>
<comment type="function">
    <text evidence="7">Functions as a dosage-dependent inducer in mitotic control. Tyrosine protein phosphatase required for progression of the cell cycle. When phosphorylated, highly effective in activating G2 cells into prophase. Directly dephosphorylates CDK1 and activates its kinase activity.</text>
</comment>
<evidence type="ECO:0000256" key="10">
    <source>
        <dbReference type="SAM" id="MobiDB-lite"/>
    </source>
</evidence>